<gene>
    <name evidence="1" type="ORF">ACFW88_33990</name>
</gene>
<keyword evidence="2" id="KW-1185">Reference proteome</keyword>
<evidence type="ECO:0000313" key="2">
    <source>
        <dbReference type="Proteomes" id="UP001599756"/>
    </source>
</evidence>
<protein>
    <submittedName>
        <fullName evidence="1">Uncharacterized protein</fullName>
    </submittedName>
</protein>
<dbReference type="RefSeq" id="WP_381843281.1">
    <property type="nucleotide sequence ID" value="NZ_JBHYTS010000092.1"/>
</dbReference>
<comment type="caution">
    <text evidence="1">The sequence shown here is derived from an EMBL/GenBank/DDBJ whole genome shotgun (WGS) entry which is preliminary data.</text>
</comment>
<proteinExistence type="predicted"/>
<name>A0ABW6HG92_9ACTN</name>
<reference evidence="1 2" key="1">
    <citation type="submission" date="2024-09" db="EMBL/GenBank/DDBJ databases">
        <title>The Natural Products Discovery Center: Release of the First 8490 Sequenced Strains for Exploring Actinobacteria Biosynthetic Diversity.</title>
        <authorList>
            <person name="Kalkreuter E."/>
            <person name="Kautsar S.A."/>
            <person name="Yang D."/>
            <person name="Bader C.D."/>
            <person name="Teijaro C.N."/>
            <person name="Fluegel L."/>
            <person name="Davis C.M."/>
            <person name="Simpson J.R."/>
            <person name="Lauterbach L."/>
            <person name="Steele A.D."/>
            <person name="Gui C."/>
            <person name="Meng S."/>
            <person name="Li G."/>
            <person name="Viehrig K."/>
            <person name="Ye F."/>
            <person name="Su P."/>
            <person name="Kiefer A.F."/>
            <person name="Nichols A."/>
            <person name="Cepeda A.J."/>
            <person name="Yan W."/>
            <person name="Fan B."/>
            <person name="Jiang Y."/>
            <person name="Adhikari A."/>
            <person name="Zheng C.-J."/>
            <person name="Schuster L."/>
            <person name="Cowan T.M."/>
            <person name="Smanski M.J."/>
            <person name="Chevrette M.G."/>
            <person name="De Carvalho L.P.S."/>
            <person name="Shen B."/>
        </authorList>
    </citation>
    <scope>NUCLEOTIDE SEQUENCE [LARGE SCALE GENOMIC DNA]</scope>
    <source>
        <strain evidence="1 2">NPDC059500</strain>
    </source>
</reference>
<accession>A0ABW6HG92</accession>
<evidence type="ECO:0000313" key="1">
    <source>
        <dbReference type="EMBL" id="MFE1755493.1"/>
    </source>
</evidence>
<dbReference type="Proteomes" id="UP001599756">
    <property type="component" value="Unassembled WGS sequence"/>
</dbReference>
<sequence length="55" mass="5358">MGGGGGGAPPGAPPAVAEHLAFLLEGAMARAGLEGAGRCLERARTMAADLLDGLR</sequence>
<dbReference type="EMBL" id="JBHYTS010000092">
    <property type="protein sequence ID" value="MFE1755493.1"/>
    <property type="molecule type" value="Genomic_DNA"/>
</dbReference>
<organism evidence="1 2">
    <name type="scientific">Streptomyces anandii</name>
    <dbReference type="NCBI Taxonomy" id="285454"/>
    <lineage>
        <taxon>Bacteria</taxon>
        <taxon>Bacillati</taxon>
        <taxon>Actinomycetota</taxon>
        <taxon>Actinomycetes</taxon>
        <taxon>Kitasatosporales</taxon>
        <taxon>Streptomycetaceae</taxon>
        <taxon>Streptomyces</taxon>
    </lineage>
</organism>